<dbReference type="EMBL" id="FOUO01000027">
    <property type="protein sequence ID" value="SFM70352.1"/>
    <property type="molecule type" value="Genomic_DNA"/>
</dbReference>
<dbReference type="InterPro" id="IPR014949">
    <property type="entry name" value="DUF1820"/>
</dbReference>
<proteinExistence type="predicted"/>
<gene>
    <name evidence="1" type="ORF">SAMN05421721_12710</name>
</gene>
<organism evidence="1 2">
    <name type="scientific">Ectothiorhodospira mobilis</name>
    <dbReference type="NCBI Taxonomy" id="195064"/>
    <lineage>
        <taxon>Bacteria</taxon>
        <taxon>Pseudomonadati</taxon>
        <taxon>Pseudomonadota</taxon>
        <taxon>Gammaproteobacteria</taxon>
        <taxon>Chromatiales</taxon>
        <taxon>Ectothiorhodospiraceae</taxon>
        <taxon>Ectothiorhodospira</taxon>
    </lineage>
</organism>
<dbReference type="RefSeq" id="WP_090487756.1">
    <property type="nucleotide sequence ID" value="NZ_FOUO01000027.1"/>
</dbReference>
<evidence type="ECO:0000313" key="2">
    <source>
        <dbReference type="Proteomes" id="UP000199556"/>
    </source>
</evidence>
<dbReference type="Proteomes" id="UP000199556">
    <property type="component" value="Unassembled WGS sequence"/>
</dbReference>
<sequence>MSQSKKRLYRITFINQGKVYEVFAQHAYQGEMYGFVIIEDLVFGEHSTVVVDPTEEKLKSEFSGVKRSLIPMHAVVRIDEVEKEGVARIHDLGSNVTTLPASYLPQGRGGPGKDG</sequence>
<dbReference type="STRING" id="195064.SAMN05421721_12710"/>
<accession>A0A1I4T0U0</accession>
<dbReference type="AlphaFoldDB" id="A0A1I4T0U0"/>
<name>A0A1I4T0U0_ECTMO</name>
<dbReference type="OrthoDB" id="5641137at2"/>
<keyword evidence="2" id="KW-1185">Reference proteome</keyword>
<evidence type="ECO:0008006" key="3">
    <source>
        <dbReference type="Google" id="ProtNLM"/>
    </source>
</evidence>
<reference evidence="1 2" key="1">
    <citation type="submission" date="2016-10" db="EMBL/GenBank/DDBJ databases">
        <authorList>
            <person name="de Groot N.N."/>
        </authorList>
    </citation>
    <scope>NUCLEOTIDE SEQUENCE [LARGE SCALE GENOMIC DNA]</scope>
    <source>
        <strain evidence="1 2">DSM 4180</strain>
    </source>
</reference>
<protein>
    <recommendedName>
        <fullName evidence="3">DUF1820 domain-containing protein</fullName>
    </recommendedName>
</protein>
<dbReference type="Pfam" id="PF08850">
    <property type="entry name" value="DUF1820"/>
    <property type="match status" value="1"/>
</dbReference>
<evidence type="ECO:0000313" key="1">
    <source>
        <dbReference type="EMBL" id="SFM70352.1"/>
    </source>
</evidence>
<dbReference type="PIRSF" id="PIRSF028538">
    <property type="entry name" value="DUF1820"/>
    <property type="match status" value="1"/>
</dbReference>